<organism evidence="1 2">
    <name type="scientific">Bacillus mycoides</name>
    <dbReference type="NCBI Taxonomy" id="1405"/>
    <lineage>
        <taxon>Bacteria</taxon>
        <taxon>Bacillati</taxon>
        <taxon>Bacillota</taxon>
        <taxon>Bacilli</taxon>
        <taxon>Bacillales</taxon>
        <taxon>Bacillaceae</taxon>
        <taxon>Bacillus</taxon>
        <taxon>Bacillus cereus group</taxon>
    </lineage>
</organism>
<dbReference type="Proteomes" id="UP000437562">
    <property type="component" value="Unassembled WGS sequence"/>
</dbReference>
<evidence type="ECO:0000313" key="1">
    <source>
        <dbReference type="EMBL" id="VXB15469.1"/>
    </source>
</evidence>
<protein>
    <submittedName>
        <fullName evidence="1">Uncharacterized protein</fullName>
    </submittedName>
</protein>
<proteinExistence type="predicted"/>
<name>A0A653ND35_BACMY</name>
<dbReference type="AlphaFoldDB" id="A0A653ND35"/>
<accession>A0A653ND35</accession>
<gene>
    <name evidence="1" type="ORF">BACI71_100290</name>
</gene>
<reference evidence="1 2" key="1">
    <citation type="submission" date="2019-10" db="EMBL/GenBank/DDBJ databases">
        <authorList>
            <person name="Karimi E."/>
        </authorList>
    </citation>
    <scope>NUCLEOTIDE SEQUENCE [LARGE SCALE GENOMIC DNA]</scope>
    <source>
        <strain evidence="1">Bacillus sp. 71</strain>
    </source>
</reference>
<dbReference type="EMBL" id="CABWMC010000002">
    <property type="protein sequence ID" value="VXB15469.1"/>
    <property type="molecule type" value="Genomic_DNA"/>
</dbReference>
<sequence>MAEYVDTGEEFTIDEKVNVDGSLRFKIHNSKGETYYITINETYVW</sequence>
<evidence type="ECO:0000313" key="2">
    <source>
        <dbReference type="Proteomes" id="UP000437562"/>
    </source>
</evidence>